<dbReference type="InterPro" id="IPR003021">
    <property type="entry name" value="Rad1_Rec1_Rad17"/>
</dbReference>
<dbReference type="GO" id="GO:0030896">
    <property type="term" value="C:checkpoint clamp complex"/>
    <property type="evidence" value="ECO:0007669"/>
    <property type="project" value="TreeGrafter"/>
</dbReference>
<comment type="similarity">
    <text evidence="2">Belongs to the rad1 family.</text>
</comment>
<dbReference type="PANTHER" id="PTHR10870">
    <property type="entry name" value="CELL CYCLE CHECKPOINT PROTEIN RAD1"/>
    <property type="match status" value="1"/>
</dbReference>
<sequence>MDDEDDSQSQSTEPDMSAFEVPLSMLLECLNIFGSAGPSSSSSGGTYKKWKVPEGESDHDDEGGDDEPRNNGNVQNRQKKKTGHGRPIERGIDAFFGGGGSEKRTSMRLSYAGSGSPLTLLLAEDVTGPTTTCEITTFEPEPTLELDIDNSKLLLKIILKSSWLRDALMEIDPSCEKIIFVSSPPSEDISVGIGTRRRNDMNAPMLRIQAEGSFGSTQMDYPNDKEVLETFECTKAMMFSYRFIHITKTLRAIQSSTKTSLRIDEEGVLSLQFLMPSARIRMGQEDDSPAFIEFRCLPLDEEMSD</sequence>
<feature type="region of interest" description="Disordered" evidence="6">
    <location>
        <begin position="34"/>
        <end position="99"/>
    </location>
</feature>
<accession>A0A2A9NNC0</accession>
<name>A0A2A9NNC0_9AGAR</name>
<comment type="subcellular location">
    <subcellularLocation>
        <location evidence="1">Nucleus</location>
    </subcellularLocation>
</comment>
<gene>
    <name evidence="7" type="ORF">AMATHDRAFT_57101</name>
</gene>
<dbReference type="GO" id="GO:0000077">
    <property type="term" value="P:DNA damage checkpoint signaling"/>
    <property type="evidence" value="ECO:0007669"/>
    <property type="project" value="InterPro"/>
</dbReference>
<reference evidence="7 8" key="1">
    <citation type="submission" date="2014-02" db="EMBL/GenBank/DDBJ databases">
        <title>Transposable element dynamics among asymbiotic and ectomycorrhizal Amanita fungi.</title>
        <authorList>
            <consortium name="DOE Joint Genome Institute"/>
            <person name="Hess J."/>
            <person name="Skrede I."/>
            <person name="Wolfe B."/>
            <person name="LaButti K."/>
            <person name="Ohm R.A."/>
            <person name="Grigoriev I.V."/>
            <person name="Pringle A."/>
        </authorList>
    </citation>
    <scope>NUCLEOTIDE SEQUENCE [LARGE SCALE GENOMIC DNA]</scope>
    <source>
        <strain evidence="7 8">SKay4041</strain>
    </source>
</reference>
<dbReference type="SUPFAM" id="SSF55979">
    <property type="entry name" value="DNA clamp"/>
    <property type="match status" value="1"/>
</dbReference>
<proteinExistence type="inferred from homology"/>
<evidence type="ECO:0000313" key="7">
    <source>
        <dbReference type="EMBL" id="PFH52475.1"/>
    </source>
</evidence>
<dbReference type="Proteomes" id="UP000242287">
    <property type="component" value="Unassembled WGS sequence"/>
</dbReference>
<dbReference type="InterPro" id="IPR046938">
    <property type="entry name" value="DNA_clamp_sf"/>
</dbReference>
<organism evidence="7 8">
    <name type="scientific">Amanita thiersii Skay4041</name>
    <dbReference type="NCBI Taxonomy" id="703135"/>
    <lineage>
        <taxon>Eukaryota</taxon>
        <taxon>Fungi</taxon>
        <taxon>Dikarya</taxon>
        <taxon>Basidiomycota</taxon>
        <taxon>Agaricomycotina</taxon>
        <taxon>Agaricomycetes</taxon>
        <taxon>Agaricomycetidae</taxon>
        <taxon>Agaricales</taxon>
        <taxon>Pluteineae</taxon>
        <taxon>Amanitaceae</taxon>
        <taxon>Amanita</taxon>
    </lineage>
</organism>
<keyword evidence="4" id="KW-0234">DNA repair</keyword>
<keyword evidence="5" id="KW-0539">Nucleus</keyword>
<evidence type="ECO:0000256" key="3">
    <source>
        <dbReference type="ARBA" id="ARBA00022763"/>
    </source>
</evidence>
<feature type="compositionally biased region" description="Low complexity" evidence="6">
    <location>
        <begin position="34"/>
        <end position="45"/>
    </location>
</feature>
<evidence type="ECO:0000256" key="4">
    <source>
        <dbReference type="ARBA" id="ARBA00023204"/>
    </source>
</evidence>
<dbReference type="PRINTS" id="PR01245">
    <property type="entry name" value="RAD1REC1"/>
</dbReference>
<dbReference type="PANTHER" id="PTHR10870:SF0">
    <property type="entry name" value="CELL CYCLE CHECKPOINT PROTEIN RAD1"/>
    <property type="match status" value="1"/>
</dbReference>
<dbReference type="STRING" id="703135.A0A2A9NNC0"/>
<evidence type="ECO:0000256" key="6">
    <source>
        <dbReference type="SAM" id="MobiDB-lite"/>
    </source>
</evidence>
<evidence type="ECO:0000256" key="5">
    <source>
        <dbReference type="ARBA" id="ARBA00023242"/>
    </source>
</evidence>
<feature type="region of interest" description="Disordered" evidence="6">
    <location>
        <begin position="1"/>
        <end position="20"/>
    </location>
</feature>
<evidence type="ECO:0000256" key="1">
    <source>
        <dbReference type="ARBA" id="ARBA00004123"/>
    </source>
</evidence>
<protein>
    <submittedName>
        <fullName evidence="7">Uncharacterized protein</fullName>
    </submittedName>
</protein>
<dbReference type="Pfam" id="PF02144">
    <property type="entry name" value="Rad1"/>
    <property type="match status" value="1"/>
</dbReference>
<keyword evidence="3" id="KW-0227">DNA damage</keyword>
<keyword evidence="8" id="KW-1185">Reference proteome</keyword>
<dbReference type="AlphaFoldDB" id="A0A2A9NNC0"/>
<dbReference type="EMBL" id="KZ301979">
    <property type="protein sequence ID" value="PFH52475.1"/>
    <property type="molecule type" value="Genomic_DNA"/>
</dbReference>
<dbReference type="Gene3D" id="3.70.10.10">
    <property type="match status" value="1"/>
</dbReference>
<evidence type="ECO:0000256" key="2">
    <source>
        <dbReference type="ARBA" id="ARBA00010991"/>
    </source>
</evidence>
<evidence type="ECO:0000313" key="8">
    <source>
        <dbReference type="Proteomes" id="UP000242287"/>
    </source>
</evidence>
<dbReference type="OrthoDB" id="337581at2759"/>
<dbReference type="GO" id="GO:0006281">
    <property type="term" value="P:DNA repair"/>
    <property type="evidence" value="ECO:0007669"/>
    <property type="project" value="UniProtKB-KW"/>
</dbReference>